<dbReference type="RefSeq" id="WP_204400140.1">
    <property type="nucleotide sequence ID" value="NZ_JAFBEE010000001.1"/>
</dbReference>
<evidence type="ECO:0000313" key="2">
    <source>
        <dbReference type="EMBL" id="MBM7613756.1"/>
    </source>
</evidence>
<evidence type="ECO:0000256" key="1">
    <source>
        <dbReference type="SAM" id="Phobius"/>
    </source>
</evidence>
<name>A0ABS2NLE8_9FIRM</name>
<feature type="transmembrane region" description="Helical" evidence="1">
    <location>
        <begin position="6"/>
        <end position="35"/>
    </location>
</feature>
<keyword evidence="1" id="KW-0472">Membrane</keyword>
<comment type="caution">
    <text evidence="2">The sequence shown here is derived from an EMBL/GenBank/DDBJ whole genome shotgun (WGS) entry which is preliminary data.</text>
</comment>
<gene>
    <name evidence="2" type="ORF">JOC73_000264</name>
</gene>
<dbReference type="Proteomes" id="UP001314796">
    <property type="component" value="Unassembled WGS sequence"/>
</dbReference>
<keyword evidence="3" id="KW-1185">Reference proteome</keyword>
<keyword evidence="1" id="KW-1133">Transmembrane helix</keyword>
<reference evidence="2 3" key="1">
    <citation type="submission" date="2021-01" db="EMBL/GenBank/DDBJ databases">
        <title>Genomic Encyclopedia of Type Strains, Phase IV (KMG-IV): sequencing the most valuable type-strain genomes for metagenomic binning, comparative biology and taxonomic classification.</title>
        <authorList>
            <person name="Goeker M."/>
        </authorList>
    </citation>
    <scope>NUCLEOTIDE SEQUENCE [LARGE SCALE GENOMIC DNA]</scope>
    <source>
        <strain evidence="2 3">DSM 25890</strain>
    </source>
</reference>
<keyword evidence="1" id="KW-0812">Transmembrane</keyword>
<sequence length="52" mass="5967">MMNMNHVYIALRVMGAGMTGIFVTLSILYGFIIFLTKIYPMKANKQDVPKER</sequence>
<evidence type="ECO:0000313" key="3">
    <source>
        <dbReference type="Proteomes" id="UP001314796"/>
    </source>
</evidence>
<protein>
    <submittedName>
        <fullName evidence="2">Na+-transporting methylmalonyl-CoA/oxaloacetate decarboxylase gamma subunit</fullName>
    </submittedName>
</protein>
<proteinExistence type="predicted"/>
<dbReference type="EMBL" id="JAFBEE010000001">
    <property type="protein sequence ID" value="MBM7613756.1"/>
    <property type="molecule type" value="Genomic_DNA"/>
</dbReference>
<organism evidence="2 3">
    <name type="scientific">Alkaliphilus hydrothermalis</name>
    <dbReference type="NCBI Taxonomy" id="1482730"/>
    <lineage>
        <taxon>Bacteria</taxon>
        <taxon>Bacillati</taxon>
        <taxon>Bacillota</taxon>
        <taxon>Clostridia</taxon>
        <taxon>Peptostreptococcales</taxon>
        <taxon>Natronincolaceae</taxon>
        <taxon>Alkaliphilus</taxon>
    </lineage>
</organism>
<accession>A0ABS2NLE8</accession>